<evidence type="ECO:0000313" key="2">
    <source>
        <dbReference type="Proteomes" id="UP001189624"/>
    </source>
</evidence>
<dbReference type="Proteomes" id="UP001189624">
    <property type="component" value="Chromosome 8"/>
</dbReference>
<gene>
    <name evidence="1" type="ORF">AYBTSS11_LOCUS22985</name>
</gene>
<dbReference type="AlphaFoldDB" id="A0AA86VRW6"/>
<proteinExistence type="predicted"/>
<evidence type="ECO:0000313" key="1">
    <source>
        <dbReference type="EMBL" id="CAJ1970988.1"/>
    </source>
</evidence>
<accession>A0AA86VRW6</accession>
<sequence>MLVLGGRDGYSGDDLIREWGLSHLNTETWNWMKYCRTAGHYKLNKAGVTVRLKET</sequence>
<protein>
    <submittedName>
        <fullName evidence="1">Uncharacterized protein</fullName>
    </submittedName>
</protein>
<organism evidence="1 2">
    <name type="scientific">Sphenostylis stenocarpa</name>
    <dbReference type="NCBI Taxonomy" id="92480"/>
    <lineage>
        <taxon>Eukaryota</taxon>
        <taxon>Viridiplantae</taxon>
        <taxon>Streptophyta</taxon>
        <taxon>Embryophyta</taxon>
        <taxon>Tracheophyta</taxon>
        <taxon>Spermatophyta</taxon>
        <taxon>Magnoliopsida</taxon>
        <taxon>eudicotyledons</taxon>
        <taxon>Gunneridae</taxon>
        <taxon>Pentapetalae</taxon>
        <taxon>rosids</taxon>
        <taxon>fabids</taxon>
        <taxon>Fabales</taxon>
        <taxon>Fabaceae</taxon>
        <taxon>Papilionoideae</taxon>
        <taxon>50 kb inversion clade</taxon>
        <taxon>NPAAA clade</taxon>
        <taxon>indigoferoid/millettioid clade</taxon>
        <taxon>Phaseoleae</taxon>
        <taxon>Sphenostylis</taxon>
    </lineage>
</organism>
<name>A0AA86VRW6_9FABA</name>
<keyword evidence="2" id="KW-1185">Reference proteome</keyword>
<reference evidence="1" key="1">
    <citation type="submission" date="2023-10" db="EMBL/GenBank/DDBJ databases">
        <authorList>
            <person name="Domelevo Entfellner J.-B."/>
        </authorList>
    </citation>
    <scope>NUCLEOTIDE SEQUENCE</scope>
</reference>
<dbReference type="Gramene" id="rna-AYBTSS11_LOCUS22985">
    <property type="protein sequence ID" value="CAJ1970988.1"/>
    <property type="gene ID" value="gene-AYBTSS11_LOCUS22985"/>
</dbReference>
<dbReference type="EMBL" id="OY731405">
    <property type="protein sequence ID" value="CAJ1970988.1"/>
    <property type="molecule type" value="Genomic_DNA"/>
</dbReference>